<evidence type="ECO:0000256" key="1">
    <source>
        <dbReference type="ARBA" id="ARBA00022676"/>
    </source>
</evidence>
<name>A0A812WC68_SYMPI</name>
<dbReference type="InterPro" id="IPR007235">
    <property type="entry name" value="Glyco_trans_28_C"/>
</dbReference>
<evidence type="ECO:0000256" key="2">
    <source>
        <dbReference type="ARBA" id="ARBA00022679"/>
    </source>
</evidence>
<dbReference type="Pfam" id="PF04101">
    <property type="entry name" value="Glyco_tran_28_C"/>
    <property type="match status" value="1"/>
</dbReference>
<proteinExistence type="predicted"/>
<feature type="non-terminal residue" evidence="4">
    <location>
        <position position="319"/>
    </location>
</feature>
<sequence>MQRPHDLTDDQAAKYLPGRPKTDCLFPASTVPVAASILPGLIADLESLQPKAALIAYDPFLPQGFVAAQHLKLPSVSLLSYTGPGVVSCKPSVTLQWETNPAVQMGAQEIRECYNIDIFEQGTVGEFYSPDRNTVTTFERLFAPPVSEVQKKRLGHLSFRCIGPMFTSDAERISHAWASDEQLAKELPWQAIDQARDQSKRVVYVSMGTVATSSFWARKFGPVAEESGLQDFSGKEFVHFVLKAAFEAFEHEDDILVVATIGPQADALNELPSPPQNFILQEVVPQLQLLRKCDVFVTHGGANSIHEALGLGLPLVVVP</sequence>
<feature type="domain" description="Glycosyl transferase family 28 C-terminal" evidence="3">
    <location>
        <begin position="236"/>
        <end position="319"/>
    </location>
</feature>
<dbReference type="Gene3D" id="3.40.50.2000">
    <property type="entry name" value="Glycogen Phosphorylase B"/>
    <property type="match status" value="2"/>
</dbReference>
<keyword evidence="2" id="KW-0808">Transferase</keyword>
<dbReference type="GO" id="GO:0016758">
    <property type="term" value="F:hexosyltransferase activity"/>
    <property type="evidence" value="ECO:0007669"/>
    <property type="project" value="InterPro"/>
</dbReference>
<dbReference type="EMBL" id="CAJNIZ010043542">
    <property type="protein sequence ID" value="CAE7662635.1"/>
    <property type="molecule type" value="Genomic_DNA"/>
</dbReference>
<dbReference type="PANTHER" id="PTHR48043">
    <property type="entry name" value="EG:EG0003.4 PROTEIN-RELATED"/>
    <property type="match status" value="1"/>
</dbReference>
<evidence type="ECO:0000313" key="5">
    <source>
        <dbReference type="Proteomes" id="UP000649617"/>
    </source>
</evidence>
<reference evidence="4" key="1">
    <citation type="submission" date="2021-02" db="EMBL/GenBank/DDBJ databases">
        <authorList>
            <person name="Dougan E. K."/>
            <person name="Rhodes N."/>
            <person name="Thang M."/>
            <person name="Chan C."/>
        </authorList>
    </citation>
    <scope>NUCLEOTIDE SEQUENCE</scope>
</reference>
<dbReference type="AlphaFoldDB" id="A0A812WC68"/>
<dbReference type="Proteomes" id="UP000649617">
    <property type="component" value="Unassembled WGS sequence"/>
</dbReference>
<gene>
    <name evidence="4" type="primary">ydhE</name>
    <name evidence="4" type="ORF">SPIL2461_LOCUS18034</name>
</gene>
<accession>A0A812WC68</accession>
<keyword evidence="1" id="KW-0328">Glycosyltransferase</keyword>
<keyword evidence="5" id="KW-1185">Reference proteome</keyword>
<comment type="caution">
    <text evidence="4">The sequence shown here is derived from an EMBL/GenBank/DDBJ whole genome shotgun (WGS) entry which is preliminary data.</text>
</comment>
<protein>
    <submittedName>
        <fullName evidence="4">YdhE protein</fullName>
    </submittedName>
</protein>
<dbReference type="PANTHER" id="PTHR48043:SF145">
    <property type="entry name" value="FI06409P-RELATED"/>
    <property type="match status" value="1"/>
</dbReference>
<evidence type="ECO:0000259" key="3">
    <source>
        <dbReference type="Pfam" id="PF04101"/>
    </source>
</evidence>
<dbReference type="SUPFAM" id="SSF53756">
    <property type="entry name" value="UDP-Glycosyltransferase/glycogen phosphorylase"/>
    <property type="match status" value="1"/>
</dbReference>
<dbReference type="OrthoDB" id="5835829at2759"/>
<dbReference type="InterPro" id="IPR050271">
    <property type="entry name" value="UDP-glycosyltransferase"/>
</dbReference>
<organism evidence="4 5">
    <name type="scientific">Symbiodinium pilosum</name>
    <name type="common">Dinoflagellate</name>
    <dbReference type="NCBI Taxonomy" id="2952"/>
    <lineage>
        <taxon>Eukaryota</taxon>
        <taxon>Sar</taxon>
        <taxon>Alveolata</taxon>
        <taxon>Dinophyceae</taxon>
        <taxon>Suessiales</taxon>
        <taxon>Symbiodiniaceae</taxon>
        <taxon>Symbiodinium</taxon>
    </lineage>
</organism>
<evidence type="ECO:0000313" key="4">
    <source>
        <dbReference type="EMBL" id="CAE7662635.1"/>
    </source>
</evidence>